<dbReference type="SMART" id="SM00342">
    <property type="entry name" value="HTH_ARAC"/>
    <property type="match status" value="1"/>
</dbReference>
<keyword evidence="3" id="KW-0804">Transcription</keyword>
<dbReference type="PROSITE" id="PS01124">
    <property type="entry name" value="HTH_ARAC_FAMILY_2"/>
    <property type="match status" value="1"/>
</dbReference>
<sequence length="354" mass="41064">MENTQGDQQHDLPFSSTQQPKYSKGTISIALVHEALASAKMQGVNTEQLLLQVGIPLELMNSSKTRVSVSVYAQLWIALADLMNDEFFGMDRHPMRRGSYQLISRLVMHSETVGQALKHILQFFNSIFDDIHSELKIDQEGMLLILHDHHSIKPMFSYATYLMLIHTLMCWLADQRILIEHIQLCCHAPIDDQDYRVRFCENITYSAKQNQIRFDATCLNIKIKQDKQSWYQFMLHTPQNLLTRFKNPDALSSRIRKHLMQVHPSQWLELNALSQRLNMSEATVQRRLKHEGLSYQQLKNDIRRDTAIEFLTKTEKSIQAISDELNFQDPSAFHRAFKKWTGVSPGTYRSSGEV</sequence>
<dbReference type="GO" id="GO:0000976">
    <property type="term" value="F:transcription cis-regulatory region binding"/>
    <property type="evidence" value="ECO:0007669"/>
    <property type="project" value="TreeGrafter"/>
</dbReference>
<name>A0AAW8JBZ3_9GAMM</name>
<dbReference type="InterPro" id="IPR032687">
    <property type="entry name" value="AraC-type_N"/>
</dbReference>
<evidence type="ECO:0000256" key="1">
    <source>
        <dbReference type="ARBA" id="ARBA00023015"/>
    </source>
</evidence>
<gene>
    <name evidence="6" type="ORF">RFH47_13500</name>
</gene>
<protein>
    <submittedName>
        <fullName evidence="6">AraC family transcriptional regulator</fullName>
    </submittedName>
</protein>
<evidence type="ECO:0000256" key="3">
    <source>
        <dbReference type="ARBA" id="ARBA00023163"/>
    </source>
</evidence>
<keyword evidence="1" id="KW-0805">Transcription regulation</keyword>
<dbReference type="InterPro" id="IPR018060">
    <property type="entry name" value="HTH_AraC"/>
</dbReference>
<dbReference type="PANTHER" id="PTHR47894">
    <property type="entry name" value="HTH-TYPE TRANSCRIPTIONAL REGULATOR GADX"/>
    <property type="match status" value="1"/>
</dbReference>
<dbReference type="InterPro" id="IPR009057">
    <property type="entry name" value="Homeodomain-like_sf"/>
</dbReference>
<reference evidence="6" key="1">
    <citation type="submission" date="2023-08" db="EMBL/GenBank/DDBJ databases">
        <title>Emergence of clinically-relevant ST2 carbapenem-resistant Acinetobacter baumannii strains in hospital sewages in Zhejiang, East of China.</title>
        <authorList>
            <person name="Kaichao C."/>
            <person name="Zhang R."/>
        </authorList>
    </citation>
    <scope>NUCLEOTIDE SEQUENCE</scope>
    <source>
        <strain evidence="6">M-RB-37</strain>
    </source>
</reference>
<proteinExistence type="predicted"/>
<dbReference type="AlphaFoldDB" id="A0AAW8JBZ3"/>
<feature type="domain" description="HTH araC/xylS-type" evidence="5">
    <location>
        <begin position="249"/>
        <end position="351"/>
    </location>
</feature>
<evidence type="ECO:0000256" key="4">
    <source>
        <dbReference type="SAM" id="MobiDB-lite"/>
    </source>
</evidence>
<dbReference type="GO" id="GO:0003700">
    <property type="term" value="F:DNA-binding transcription factor activity"/>
    <property type="evidence" value="ECO:0007669"/>
    <property type="project" value="InterPro"/>
</dbReference>
<dbReference type="SUPFAM" id="SSF46689">
    <property type="entry name" value="Homeodomain-like"/>
    <property type="match status" value="1"/>
</dbReference>
<evidence type="ECO:0000313" key="6">
    <source>
        <dbReference type="EMBL" id="MDQ8936734.1"/>
    </source>
</evidence>
<evidence type="ECO:0000259" key="5">
    <source>
        <dbReference type="PROSITE" id="PS01124"/>
    </source>
</evidence>
<dbReference type="GO" id="GO:0005829">
    <property type="term" value="C:cytosol"/>
    <property type="evidence" value="ECO:0007669"/>
    <property type="project" value="TreeGrafter"/>
</dbReference>
<accession>A0AAW8JBZ3</accession>
<evidence type="ECO:0000256" key="2">
    <source>
        <dbReference type="ARBA" id="ARBA00023125"/>
    </source>
</evidence>
<dbReference type="Gene3D" id="1.10.10.60">
    <property type="entry name" value="Homeodomain-like"/>
    <property type="match status" value="1"/>
</dbReference>
<organism evidence="6 7">
    <name type="scientific">Acinetobacter rudis</name>
    <dbReference type="NCBI Taxonomy" id="632955"/>
    <lineage>
        <taxon>Bacteria</taxon>
        <taxon>Pseudomonadati</taxon>
        <taxon>Pseudomonadota</taxon>
        <taxon>Gammaproteobacteria</taxon>
        <taxon>Moraxellales</taxon>
        <taxon>Moraxellaceae</taxon>
        <taxon>Acinetobacter</taxon>
    </lineage>
</organism>
<dbReference type="RefSeq" id="WP_308981887.1">
    <property type="nucleotide sequence ID" value="NZ_JAVIDL010000032.1"/>
</dbReference>
<dbReference type="Pfam" id="PF12625">
    <property type="entry name" value="Arabinose_bd"/>
    <property type="match status" value="1"/>
</dbReference>
<feature type="region of interest" description="Disordered" evidence="4">
    <location>
        <begin position="1"/>
        <end position="20"/>
    </location>
</feature>
<keyword evidence="2" id="KW-0238">DNA-binding</keyword>
<dbReference type="Proteomes" id="UP001243844">
    <property type="component" value="Unassembled WGS sequence"/>
</dbReference>
<dbReference type="PANTHER" id="PTHR47894:SF1">
    <property type="entry name" value="HTH-TYPE TRANSCRIPTIONAL REGULATOR VQSM"/>
    <property type="match status" value="1"/>
</dbReference>
<comment type="caution">
    <text evidence="6">The sequence shown here is derived from an EMBL/GenBank/DDBJ whole genome shotgun (WGS) entry which is preliminary data.</text>
</comment>
<evidence type="ECO:0000313" key="7">
    <source>
        <dbReference type="Proteomes" id="UP001243844"/>
    </source>
</evidence>
<dbReference type="Pfam" id="PF12833">
    <property type="entry name" value="HTH_18"/>
    <property type="match status" value="1"/>
</dbReference>
<dbReference type="EMBL" id="JAVIDL010000032">
    <property type="protein sequence ID" value="MDQ8936734.1"/>
    <property type="molecule type" value="Genomic_DNA"/>
</dbReference>